<dbReference type="GO" id="GO:0003735">
    <property type="term" value="F:structural constituent of ribosome"/>
    <property type="evidence" value="ECO:0007669"/>
    <property type="project" value="TreeGrafter"/>
</dbReference>
<dbReference type="PANTHER" id="PTHR10724:SF10">
    <property type="entry name" value="S1 RNA-BINDING DOMAIN-CONTAINING PROTEIN 1"/>
    <property type="match status" value="1"/>
</dbReference>
<dbReference type="GO" id="GO:0005524">
    <property type="term" value="F:ATP binding"/>
    <property type="evidence" value="ECO:0007669"/>
    <property type="project" value="UniProtKB-UniRule"/>
</dbReference>
<name>A0A9P0FH63_BRAAE</name>
<dbReference type="InterPro" id="IPR041692">
    <property type="entry name" value="HHH_9"/>
</dbReference>
<dbReference type="Gene3D" id="1.10.10.650">
    <property type="entry name" value="RuvA domain 2-like"/>
    <property type="match status" value="1"/>
</dbReference>
<dbReference type="SUPFAM" id="SSF53098">
    <property type="entry name" value="Ribonuclease H-like"/>
    <property type="match status" value="1"/>
</dbReference>
<reference evidence="4" key="1">
    <citation type="submission" date="2021-12" db="EMBL/GenBank/DDBJ databases">
        <authorList>
            <person name="King R."/>
        </authorList>
    </citation>
    <scope>NUCLEOTIDE SEQUENCE</scope>
</reference>
<dbReference type="Gene3D" id="3.30.420.140">
    <property type="entry name" value="YqgF/RNase H-like domain"/>
    <property type="match status" value="1"/>
</dbReference>
<dbReference type="InterPro" id="IPR003029">
    <property type="entry name" value="S1_domain"/>
</dbReference>
<dbReference type="Proteomes" id="UP001154078">
    <property type="component" value="Chromosome 4"/>
</dbReference>
<dbReference type="Pfam" id="PF00575">
    <property type="entry name" value="S1"/>
    <property type="match status" value="1"/>
</dbReference>
<dbReference type="Pfam" id="PF22706">
    <property type="entry name" value="Tex_central_region"/>
    <property type="match status" value="1"/>
</dbReference>
<accession>A0A9P0FH63</accession>
<dbReference type="GO" id="GO:0006139">
    <property type="term" value="P:nucleobase-containing compound metabolic process"/>
    <property type="evidence" value="ECO:0007669"/>
    <property type="project" value="InterPro"/>
</dbReference>
<dbReference type="InterPro" id="IPR032639">
    <property type="entry name" value="Tex_YqgF"/>
</dbReference>
<dbReference type="Pfam" id="PF12836">
    <property type="entry name" value="HHH_3"/>
    <property type="match status" value="1"/>
</dbReference>
<evidence type="ECO:0000313" key="5">
    <source>
        <dbReference type="Proteomes" id="UP001154078"/>
    </source>
</evidence>
<dbReference type="FunFam" id="3.30.420.140:FF:000001">
    <property type="entry name" value="RNA-binding transcriptional accessory protein"/>
    <property type="match status" value="1"/>
</dbReference>
<dbReference type="SUPFAM" id="SSF158832">
    <property type="entry name" value="Tex N-terminal region-like"/>
    <property type="match status" value="1"/>
</dbReference>
<keyword evidence="5" id="KW-1185">Reference proteome</keyword>
<dbReference type="InterPro" id="IPR010994">
    <property type="entry name" value="RuvA_2-like"/>
</dbReference>
<sequence length="788" mass="88426">MSETKPGQKRKATTKDNAKPPKKTKSTKNKENQEAECSTEINAEWKDYELLAEQKHLDLTISQNIVQLFEEGNTIPFIARYRRNATGNMTPEDLREVKECFEDICALKSKICTVVKAVEKLGQLNPVLRKSIASARTIEELEHIYAPYKPGGKRTLAERAKELGLEEPALTLINNTKPVFLNQYVKPDVADLCKLEEVEKRVMHIIAFVISTDTDMLSFLRNLRPDVNFTIETKHSSTKPATKAKKTDSSKPVDESKFETYFDFRIPTKFAKPHQILAINRGESQKVLSVKIVVPDFVFNKFNNFCTYKWLKVGPFNHDRNRIINDAIQDCYTRLIQPLIIREVRSELKLKAEKASYDVFSTNLKHLLLAPPLKGKTILAIDPGFANGCKLAVVSPTGTLLDNNVIYPHTRKGGGEMVLQKILLRNNCDLITLGNGTACRETETWLSKLIQDGLFQPLDVQYTIVNEDGASIYSCSVEAKKEFPDVDPNIISAVSLARRVQEPLAELVKVEPQHLGVGMYQHDLKKKQLEEALDGVVSECVSFVGVDLNTASQCLLRRIAGLSDKRASQIIQFREENGPFTYRKQLTEVKGIGAKIFEQCAGFLRVGPVDSKEAATFYKKPKTNKLDCTYIHPESYDVTKKILKKFKLNLSDVGSGDFIDKIKSLVPTLDLDNMCSEFDCTKETLNLILDTLAKRLNHDLRSEVSKVPLFKKGLTSINDIGPGTELTGRVNNVTHFGCFVDIGVGCNGLIHSSKMNGFNLQIGDRVAVKVLSVEIDKKRISIEALQKL</sequence>
<dbReference type="InterPro" id="IPR037027">
    <property type="entry name" value="YqgF/RNaseH-like_dom_sf"/>
</dbReference>
<protein>
    <recommendedName>
        <fullName evidence="3">S1 motif domain-containing protein</fullName>
    </recommendedName>
</protein>
<feature type="binding site" evidence="1">
    <location>
        <position position="769"/>
    </location>
    <ligand>
        <name>ATP</name>
        <dbReference type="ChEBI" id="CHEBI:30616"/>
    </ligand>
</feature>
<dbReference type="SUPFAM" id="SSF50249">
    <property type="entry name" value="Nucleic acid-binding proteins"/>
    <property type="match status" value="1"/>
</dbReference>
<dbReference type="SMART" id="SM00732">
    <property type="entry name" value="YqgFc"/>
    <property type="match status" value="1"/>
</dbReference>
<dbReference type="Gene3D" id="1.10.3500.10">
    <property type="entry name" value="Tex N-terminal region-like"/>
    <property type="match status" value="1"/>
</dbReference>
<keyword evidence="1" id="KW-0067">ATP-binding</keyword>
<dbReference type="Pfam" id="PF17674">
    <property type="entry name" value="HHH_9"/>
    <property type="match status" value="1"/>
</dbReference>
<dbReference type="InterPro" id="IPR055179">
    <property type="entry name" value="Tex-like_central_region"/>
</dbReference>
<dbReference type="OrthoDB" id="995477at2759"/>
<organism evidence="4 5">
    <name type="scientific">Brassicogethes aeneus</name>
    <name type="common">Rape pollen beetle</name>
    <name type="synonym">Meligethes aeneus</name>
    <dbReference type="NCBI Taxonomy" id="1431903"/>
    <lineage>
        <taxon>Eukaryota</taxon>
        <taxon>Metazoa</taxon>
        <taxon>Ecdysozoa</taxon>
        <taxon>Arthropoda</taxon>
        <taxon>Hexapoda</taxon>
        <taxon>Insecta</taxon>
        <taxon>Pterygota</taxon>
        <taxon>Neoptera</taxon>
        <taxon>Endopterygota</taxon>
        <taxon>Coleoptera</taxon>
        <taxon>Polyphaga</taxon>
        <taxon>Cucujiformia</taxon>
        <taxon>Nitidulidae</taxon>
        <taxon>Meligethinae</taxon>
        <taxon>Brassicogethes</taxon>
    </lineage>
</organism>
<keyword evidence="1" id="KW-0547">Nucleotide-binding</keyword>
<dbReference type="InterPro" id="IPR006641">
    <property type="entry name" value="YqgF/RNaseH-like_dom"/>
</dbReference>
<dbReference type="FunFam" id="1.10.150.310:FF:000001">
    <property type="entry name" value="RNA-binding transcriptional accessory protein"/>
    <property type="match status" value="1"/>
</dbReference>
<evidence type="ECO:0000256" key="2">
    <source>
        <dbReference type="SAM" id="MobiDB-lite"/>
    </source>
</evidence>
<dbReference type="InterPro" id="IPR012337">
    <property type="entry name" value="RNaseH-like_sf"/>
</dbReference>
<dbReference type="PANTHER" id="PTHR10724">
    <property type="entry name" value="30S RIBOSOMAL PROTEIN S1"/>
    <property type="match status" value="1"/>
</dbReference>
<dbReference type="InterPro" id="IPR017441">
    <property type="entry name" value="Protein_kinase_ATP_BS"/>
</dbReference>
<feature type="domain" description="S1 motif" evidence="3">
    <location>
        <begin position="723"/>
        <end position="785"/>
    </location>
</feature>
<dbReference type="GO" id="GO:0006412">
    <property type="term" value="P:translation"/>
    <property type="evidence" value="ECO:0007669"/>
    <property type="project" value="TreeGrafter"/>
</dbReference>
<gene>
    <name evidence="4" type="ORF">MELIAE_LOCUS6192</name>
</gene>
<dbReference type="Pfam" id="PF09371">
    <property type="entry name" value="Tex_N"/>
    <property type="match status" value="1"/>
</dbReference>
<dbReference type="InterPro" id="IPR023323">
    <property type="entry name" value="Tex-like_dom_sf"/>
</dbReference>
<feature type="region of interest" description="Disordered" evidence="2">
    <location>
        <begin position="1"/>
        <end position="36"/>
    </location>
</feature>
<dbReference type="Gene3D" id="1.10.150.310">
    <property type="entry name" value="Tex RuvX-like domain-like"/>
    <property type="match status" value="1"/>
</dbReference>
<dbReference type="GO" id="GO:0003729">
    <property type="term" value="F:mRNA binding"/>
    <property type="evidence" value="ECO:0007669"/>
    <property type="project" value="TreeGrafter"/>
</dbReference>
<dbReference type="PROSITE" id="PS00107">
    <property type="entry name" value="PROTEIN_KINASE_ATP"/>
    <property type="match status" value="1"/>
</dbReference>
<evidence type="ECO:0000256" key="1">
    <source>
        <dbReference type="PROSITE-ProRule" id="PRU10141"/>
    </source>
</evidence>
<dbReference type="Gene3D" id="2.40.50.140">
    <property type="entry name" value="Nucleic acid-binding proteins"/>
    <property type="match status" value="1"/>
</dbReference>
<dbReference type="InterPro" id="IPR023319">
    <property type="entry name" value="Tex-like_HTH_dom_sf"/>
</dbReference>
<dbReference type="EMBL" id="OV121135">
    <property type="protein sequence ID" value="CAH0554650.1"/>
    <property type="molecule type" value="Genomic_DNA"/>
</dbReference>
<dbReference type="PROSITE" id="PS50126">
    <property type="entry name" value="S1"/>
    <property type="match status" value="1"/>
</dbReference>
<dbReference type="FunFam" id="1.10.10.650:FF:000001">
    <property type="entry name" value="S1 RNA-binding domain 1"/>
    <property type="match status" value="1"/>
</dbReference>
<dbReference type="SUPFAM" id="SSF47781">
    <property type="entry name" value="RuvA domain 2-like"/>
    <property type="match status" value="2"/>
</dbReference>
<dbReference type="AlphaFoldDB" id="A0A9P0FH63"/>
<evidence type="ECO:0000313" key="4">
    <source>
        <dbReference type="EMBL" id="CAH0554650.1"/>
    </source>
</evidence>
<dbReference type="SMART" id="SM00316">
    <property type="entry name" value="S1"/>
    <property type="match status" value="1"/>
</dbReference>
<dbReference type="Pfam" id="PF16921">
    <property type="entry name" value="Tex_YqgF"/>
    <property type="match status" value="1"/>
</dbReference>
<dbReference type="InterPro" id="IPR018974">
    <property type="entry name" value="Tex-like_N"/>
</dbReference>
<evidence type="ECO:0000259" key="3">
    <source>
        <dbReference type="PROSITE" id="PS50126"/>
    </source>
</evidence>
<dbReference type="InterPro" id="IPR012340">
    <property type="entry name" value="NA-bd_OB-fold"/>
</dbReference>
<proteinExistence type="predicted"/>
<dbReference type="InterPro" id="IPR050437">
    <property type="entry name" value="Ribos_protein_bS1-like"/>
</dbReference>